<name>A0AA43GZ69_9CYAN</name>
<protein>
    <recommendedName>
        <fullName evidence="1">Pyridine nucleotide-disulphide oxidoreductase dimerisation domain-containing protein</fullName>
    </recommendedName>
</protein>
<dbReference type="GeneID" id="83683499"/>
<dbReference type="EMBL" id="JANQDL010000053">
    <property type="protein sequence ID" value="MDH6063693.1"/>
    <property type="molecule type" value="Genomic_DNA"/>
</dbReference>
<evidence type="ECO:0000259" key="1">
    <source>
        <dbReference type="Pfam" id="PF02852"/>
    </source>
</evidence>
<evidence type="ECO:0000313" key="2">
    <source>
        <dbReference type="EMBL" id="MDH6063693.1"/>
    </source>
</evidence>
<dbReference type="Gene3D" id="3.30.390.30">
    <property type="match status" value="1"/>
</dbReference>
<dbReference type="Proteomes" id="UP001159370">
    <property type="component" value="Unassembled WGS sequence"/>
</dbReference>
<dbReference type="InterPro" id="IPR016156">
    <property type="entry name" value="FAD/NAD-linked_Rdtase_dimer_sf"/>
</dbReference>
<dbReference type="Pfam" id="PF02852">
    <property type="entry name" value="Pyr_redox_dim"/>
    <property type="match status" value="1"/>
</dbReference>
<reference evidence="2 3" key="1">
    <citation type="journal article" date="2023" name="J. Phycol.">
        <title>Chrysosporum ovalisporum is synonymous with the true-branching cyanobacterium Umezakia natans (Nostocales/Aphanizomenonaceae).</title>
        <authorList>
            <person name="McGregor G.B."/>
            <person name="Sendall B.C."/>
            <person name="Niiyama Y."/>
            <person name="Tuji A."/>
            <person name="Willis A."/>
        </authorList>
    </citation>
    <scope>NUCLEOTIDE SEQUENCE [LARGE SCALE GENOMIC DNA]</scope>
    <source>
        <strain evidence="2 3">FSS-62</strain>
    </source>
</reference>
<gene>
    <name evidence="2" type="ORF">NWP23_07910</name>
</gene>
<evidence type="ECO:0000313" key="3">
    <source>
        <dbReference type="Proteomes" id="UP001159370"/>
    </source>
</evidence>
<sequence>MPTRRVLVIHIIGDNFGVIIQGAVMEVKMAAKKQEFDTTVGIHP</sequence>
<feature type="domain" description="Pyridine nucleotide-disulphide oxidoreductase dimerisation" evidence="1">
    <location>
        <begin position="3"/>
        <end position="44"/>
    </location>
</feature>
<dbReference type="InterPro" id="IPR004099">
    <property type="entry name" value="Pyr_nucl-diS_OxRdtase_dimer"/>
</dbReference>
<dbReference type="AlphaFoldDB" id="A0AA43GZ69"/>
<accession>A0AA43GZ69</accession>
<comment type="caution">
    <text evidence="2">The sequence shown here is derived from an EMBL/GenBank/DDBJ whole genome shotgun (WGS) entry which is preliminary data.</text>
</comment>
<dbReference type="SUPFAM" id="SSF55424">
    <property type="entry name" value="FAD/NAD-linked reductases, dimerisation (C-terminal) domain"/>
    <property type="match status" value="1"/>
</dbReference>
<organism evidence="2 3">
    <name type="scientific">Umezakia ovalisporum FSS-62</name>
    <dbReference type="NCBI Taxonomy" id="2971776"/>
    <lineage>
        <taxon>Bacteria</taxon>
        <taxon>Bacillati</taxon>
        <taxon>Cyanobacteriota</taxon>
        <taxon>Cyanophyceae</taxon>
        <taxon>Nostocales</taxon>
        <taxon>Nodulariaceae</taxon>
        <taxon>Umezakia</taxon>
    </lineage>
</organism>
<dbReference type="RefSeq" id="WP_280652490.1">
    <property type="nucleotide sequence ID" value="NZ_JANQDL010000053.1"/>
</dbReference>
<proteinExistence type="predicted"/>